<accession>A0A7R7HZB8</accession>
<name>A0A7R7HZB8_9ACTN</name>
<proteinExistence type="predicted"/>
<organism evidence="1 2">
    <name type="scientific">Actinocatenispora thailandica</name>
    <dbReference type="NCBI Taxonomy" id="227318"/>
    <lineage>
        <taxon>Bacteria</taxon>
        <taxon>Bacillati</taxon>
        <taxon>Actinomycetota</taxon>
        <taxon>Actinomycetes</taxon>
        <taxon>Micromonosporales</taxon>
        <taxon>Micromonosporaceae</taxon>
        <taxon>Actinocatenispora</taxon>
    </lineage>
</organism>
<dbReference type="Proteomes" id="UP000611640">
    <property type="component" value="Chromosome"/>
</dbReference>
<reference evidence="1 2" key="1">
    <citation type="submission" date="2020-08" db="EMBL/GenBank/DDBJ databases">
        <title>Whole genome shotgun sequence of Actinocatenispora thailandica NBRC 105041.</title>
        <authorList>
            <person name="Komaki H."/>
            <person name="Tamura T."/>
        </authorList>
    </citation>
    <scope>NUCLEOTIDE SEQUENCE [LARGE SCALE GENOMIC DNA]</scope>
    <source>
        <strain evidence="1 2">NBRC 105041</strain>
    </source>
</reference>
<dbReference type="AlphaFoldDB" id="A0A7R7HZB8"/>
<dbReference type="RefSeq" id="WP_203963583.1">
    <property type="nucleotide sequence ID" value="NZ_AP023355.1"/>
</dbReference>
<evidence type="ECO:0000313" key="2">
    <source>
        <dbReference type="Proteomes" id="UP000611640"/>
    </source>
</evidence>
<sequence>MTQPDTTPDGRPALLAFLATQDDDAGCGATRDVLDVYADLILAGLDPAARFPGVAAHLHDCAPCADDLAGLLALA</sequence>
<keyword evidence="2" id="KW-1185">Reference proteome</keyword>
<evidence type="ECO:0000313" key="1">
    <source>
        <dbReference type="EMBL" id="BCJ37356.1"/>
    </source>
</evidence>
<gene>
    <name evidence="1" type="ORF">Athai_48590</name>
</gene>
<dbReference type="KEGG" id="atl:Athai_48590"/>
<protein>
    <submittedName>
        <fullName evidence="1">Uncharacterized protein</fullName>
    </submittedName>
</protein>
<dbReference type="EMBL" id="AP023355">
    <property type="protein sequence ID" value="BCJ37356.1"/>
    <property type="molecule type" value="Genomic_DNA"/>
</dbReference>